<evidence type="ECO:0000256" key="2">
    <source>
        <dbReference type="ARBA" id="ARBA00009477"/>
    </source>
</evidence>
<dbReference type="InterPro" id="IPR058624">
    <property type="entry name" value="MdtA-like_HH"/>
</dbReference>
<dbReference type="OrthoDB" id="9816569at2"/>
<dbReference type="InterPro" id="IPR058625">
    <property type="entry name" value="MdtA-like_BSH"/>
</dbReference>
<dbReference type="RefSeq" id="WP_145259186.1">
    <property type="nucleotide sequence ID" value="NZ_CP036279.1"/>
</dbReference>
<name>A0A518B630_9BACT</name>
<feature type="domain" description="Multidrug resistance protein MdtA-like beta-barrel" evidence="6">
    <location>
        <begin position="235"/>
        <end position="304"/>
    </location>
</feature>
<evidence type="ECO:0000259" key="5">
    <source>
        <dbReference type="Pfam" id="PF25917"/>
    </source>
</evidence>
<dbReference type="GO" id="GO:0030313">
    <property type="term" value="C:cell envelope"/>
    <property type="evidence" value="ECO:0007669"/>
    <property type="project" value="UniProtKB-SubCell"/>
</dbReference>
<evidence type="ECO:0000259" key="4">
    <source>
        <dbReference type="Pfam" id="PF25876"/>
    </source>
</evidence>
<dbReference type="InterPro" id="IPR058627">
    <property type="entry name" value="MdtA-like_C"/>
</dbReference>
<dbReference type="Pfam" id="PF25967">
    <property type="entry name" value="RND-MFP_C"/>
    <property type="match status" value="1"/>
</dbReference>
<dbReference type="PANTHER" id="PTHR30158">
    <property type="entry name" value="ACRA/E-RELATED COMPONENT OF DRUG EFFLUX TRANSPORTER"/>
    <property type="match status" value="1"/>
</dbReference>
<dbReference type="Gene3D" id="2.40.420.20">
    <property type="match status" value="1"/>
</dbReference>
<dbReference type="Pfam" id="PF25876">
    <property type="entry name" value="HH_MFP_RND"/>
    <property type="match status" value="1"/>
</dbReference>
<reference evidence="8 9" key="1">
    <citation type="submission" date="2019-02" db="EMBL/GenBank/DDBJ databases">
        <title>Deep-cultivation of Planctomycetes and their phenomic and genomic characterization uncovers novel biology.</title>
        <authorList>
            <person name="Wiegand S."/>
            <person name="Jogler M."/>
            <person name="Boedeker C."/>
            <person name="Pinto D."/>
            <person name="Vollmers J."/>
            <person name="Rivas-Marin E."/>
            <person name="Kohn T."/>
            <person name="Peeters S.H."/>
            <person name="Heuer A."/>
            <person name="Rast P."/>
            <person name="Oberbeckmann S."/>
            <person name="Bunk B."/>
            <person name="Jeske O."/>
            <person name="Meyerdierks A."/>
            <person name="Storesund J.E."/>
            <person name="Kallscheuer N."/>
            <person name="Luecker S."/>
            <person name="Lage O.M."/>
            <person name="Pohl T."/>
            <person name="Merkel B.J."/>
            <person name="Hornburger P."/>
            <person name="Mueller R.-W."/>
            <person name="Bruemmer F."/>
            <person name="Labrenz M."/>
            <person name="Spormann A.M."/>
            <person name="Op den Camp H."/>
            <person name="Overmann J."/>
            <person name="Amann R."/>
            <person name="Jetten M.S.M."/>
            <person name="Mascher T."/>
            <person name="Medema M.H."/>
            <person name="Devos D.P."/>
            <person name="Kaster A.-K."/>
            <person name="Ovreas L."/>
            <person name="Rohde M."/>
            <person name="Galperin M.Y."/>
            <person name="Jogler C."/>
        </authorList>
    </citation>
    <scope>NUCLEOTIDE SEQUENCE [LARGE SCALE GENOMIC DNA]</scope>
    <source>
        <strain evidence="8 9">Pan216</strain>
    </source>
</reference>
<keyword evidence="9" id="KW-1185">Reference proteome</keyword>
<dbReference type="SUPFAM" id="SSF111369">
    <property type="entry name" value="HlyD-like secretion proteins"/>
    <property type="match status" value="1"/>
</dbReference>
<accession>A0A518B630</accession>
<dbReference type="InterPro" id="IPR058626">
    <property type="entry name" value="MdtA-like_b-barrel"/>
</dbReference>
<dbReference type="Gene3D" id="1.10.287.470">
    <property type="entry name" value="Helix hairpin bin"/>
    <property type="match status" value="1"/>
</dbReference>
<dbReference type="KEGG" id="knv:Pan216_33010"/>
<dbReference type="AlphaFoldDB" id="A0A518B630"/>
<gene>
    <name evidence="8" type="primary">mdtE_2</name>
    <name evidence="8" type="ORF">Pan216_33010</name>
</gene>
<evidence type="ECO:0000313" key="8">
    <source>
        <dbReference type="EMBL" id="QDU62434.1"/>
    </source>
</evidence>
<dbReference type="Pfam" id="PF25944">
    <property type="entry name" value="Beta-barrel_RND"/>
    <property type="match status" value="1"/>
</dbReference>
<dbReference type="InterPro" id="IPR006143">
    <property type="entry name" value="RND_pump_MFP"/>
</dbReference>
<evidence type="ECO:0000256" key="1">
    <source>
        <dbReference type="ARBA" id="ARBA00004196"/>
    </source>
</evidence>
<feature type="compositionally biased region" description="Polar residues" evidence="3">
    <location>
        <begin position="393"/>
        <end position="405"/>
    </location>
</feature>
<organism evidence="8 9">
    <name type="scientific">Kolteria novifilia</name>
    <dbReference type="NCBI Taxonomy" id="2527975"/>
    <lineage>
        <taxon>Bacteria</taxon>
        <taxon>Pseudomonadati</taxon>
        <taxon>Planctomycetota</taxon>
        <taxon>Planctomycetia</taxon>
        <taxon>Kolteriales</taxon>
        <taxon>Kolteriaceae</taxon>
        <taxon>Kolteria</taxon>
    </lineage>
</organism>
<dbReference type="EMBL" id="CP036279">
    <property type="protein sequence ID" value="QDU62434.1"/>
    <property type="molecule type" value="Genomic_DNA"/>
</dbReference>
<dbReference type="NCBIfam" id="TIGR01730">
    <property type="entry name" value="RND_mfp"/>
    <property type="match status" value="1"/>
</dbReference>
<feature type="domain" description="Multidrug resistance protein MdtA-like barrel-sandwich hybrid" evidence="5">
    <location>
        <begin position="64"/>
        <end position="205"/>
    </location>
</feature>
<comment type="similarity">
    <text evidence="2">Belongs to the membrane fusion protein (MFP) (TC 8.A.1) family.</text>
</comment>
<evidence type="ECO:0000259" key="6">
    <source>
        <dbReference type="Pfam" id="PF25944"/>
    </source>
</evidence>
<dbReference type="Pfam" id="PF25917">
    <property type="entry name" value="BSH_RND"/>
    <property type="match status" value="1"/>
</dbReference>
<feature type="domain" description="Multidrug resistance protein MdtA-like alpha-helical hairpin" evidence="4">
    <location>
        <begin position="104"/>
        <end position="173"/>
    </location>
</feature>
<evidence type="ECO:0000313" key="9">
    <source>
        <dbReference type="Proteomes" id="UP000317093"/>
    </source>
</evidence>
<sequence length="456" mass="49988">MMLVTGSMRRCLLALTSPLLFLVGCDSTPTTVEAPPPVVTISKPIERRVVDHDVYTGRTEAVDQVDIRARVSGWLDKVAFKAGDEVKKGQLLFQIDPRPYKATLEAAEAEVERWSAKLALADIEFKRYEKLLEKRAASKEDYDVSLVAKTEADAALRAAKAEVSQAKLDLEFTGVTAPVAGIISREYVTQGNLINAAGKESTLLTTIVSVDPMYAYFDVDERSLLAYLRMMEEDGARERRGEDDNYPVFLALADEENFPHRGYIDFIDNRVNPSTGTIRVRGVFPNKNGFLKPGLFVRIQLPVGRPHESLLVPERALGSQQGQRYVYVVDDKNEVVFRPVQIGQHVGTLRVIEKGLKAGEWVIVNGLLRVRPGVKVDAKKEEITEEVPDVVSFSENQSQPANSPPSDDAKPSDEASTASKATSASTPSDPDAKEPKSSSSADAGATEKTTKAPAQQ</sequence>
<dbReference type="Gene3D" id="2.40.30.170">
    <property type="match status" value="1"/>
</dbReference>
<evidence type="ECO:0000256" key="3">
    <source>
        <dbReference type="SAM" id="MobiDB-lite"/>
    </source>
</evidence>
<comment type="subcellular location">
    <subcellularLocation>
        <location evidence="1">Cell envelope</location>
    </subcellularLocation>
</comment>
<feature type="compositionally biased region" description="Low complexity" evidence="3">
    <location>
        <begin position="415"/>
        <end position="426"/>
    </location>
</feature>
<feature type="domain" description="Multidrug resistance protein MdtA-like C-terminal permuted SH3" evidence="7">
    <location>
        <begin position="310"/>
        <end position="367"/>
    </location>
</feature>
<dbReference type="GO" id="GO:0022857">
    <property type="term" value="F:transmembrane transporter activity"/>
    <property type="evidence" value="ECO:0007669"/>
    <property type="project" value="InterPro"/>
</dbReference>
<protein>
    <submittedName>
        <fullName evidence="8">Multidrug resistance protein MdtE</fullName>
    </submittedName>
</protein>
<proteinExistence type="inferred from homology"/>
<dbReference type="Gene3D" id="2.40.50.100">
    <property type="match status" value="1"/>
</dbReference>
<dbReference type="GO" id="GO:0046677">
    <property type="term" value="P:response to antibiotic"/>
    <property type="evidence" value="ECO:0007669"/>
    <property type="project" value="TreeGrafter"/>
</dbReference>
<dbReference type="PANTHER" id="PTHR30158:SF10">
    <property type="entry name" value="CATION EFFLUX PUMP"/>
    <property type="match status" value="1"/>
</dbReference>
<dbReference type="Proteomes" id="UP000317093">
    <property type="component" value="Chromosome"/>
</dbReference>
<evidence type="ECO:0000259" key="7">
    <source>
        <dbReference type="Pfam" id="PF25967"/>
    </source>
</evidence>
<dbReference type="FunFam" id="2.40.420.20:FF:000001">
    <property type="entry name" value="Efflux RND transporter periplasmic adaptor subunit"/>
    <property type="match status" value="1"/>
</dbReference>
<feature type="region of interest" description="Disordered" evidence="3">
    <location>
        <begin position="387"/>
        <end position="456"/>
    </location>
</feature>
<dbReference type="GO" id="GO:0005886">
    <property type="term" value="C:plasma membrane"/>
    <property type="evidence" value="ECO:0007669"/>
    <property type="project" value="TreeGrafter"/>
</dbReference>